<name>A0AAF3EAW3_9BILA</name>
<feature type="region of interest" description="Disordered" evidence="1">
    <location>
        <begin position="133"/>
        <end position="168"/>
    </location>
</feature>
<accession>A0AAF3EAW3</accession>
<evidence type="ECO:0000256" key="2">
    <source>
        <dbReference type="SAM" id="Phobius"/>
    </source>
</evidence>
<feature type="transmembrane region" description="Helical" evidence="2">
    <location>
        <begin position="12"/>
        <end position="33"/>
    </location>
</feature>
<dbReference type="WBParaSite" id="MBELARI_LOCUS11062">
    <property type="protein sequence ID" value="MBELARI_LOCUS11062"/>
    <property type="gene ID" value="MBELARI_LOCUS11062"/>
</dbReference>
<organism evidence="3 4">
    <name type="scientific">Mesorhabditis belari</name>
    <dbReference type="NCBI Taxonomy" id="2138241"/>
    <lineage>
        <taxon>Eukaryota</taxon>
        <taxon>Metazoa</taxon>
        <taxon>Ecdysozoa</taxon>
        <taxon>Nematoda</taxon>
        <taxon>Chromadorea</taxon>
        <taxon>Rhabditida</taxon>
        <taxon>Rhabditina</taxon>
        <taxon>Rhabditomorpha</taxon>
        <taxon>Rhabditoidea</taxon>
        <taxon>Rhabditidae</taxon>
        <taxon>Mesorhabditinae</taxon>
        <taxon>Mesorhabditis</taxon>
    </lineage>
</organism>
<evidence type="ECO:0000313" key="4">
    <source>
        <dbReference type="WBParaSite" id="MBELARI_LOCUS11062"/>
    </source>
</evidence>
<reference evidence="4" key="1">
    <citation type="submission" date="2024-02" db="UniProtKB">
        <authorList>
            <consortium name="WormBaseParasite"/>
        </authorList>
    </citation>
    <scope>IDENTIFICATION</scope>
</reference>
<dbReference type="Proteomes" id="UP000887575">
    <property type="component" value="Unassembled WGS sequence"/>
</dbReference>
<feature type="compositionally biased region" description="Low complexity" evidence="1">
    <location>
        <begin position="137"/>
        <end position="165"/>
    </location>
</feature>
<dbReference type="AlphaFoldDB" id="A0AAF3EAW3"/>
<evidence type="ECO:0000313" key="3">
    <source>
        <dbReference type="Proteomes" id="UP000887575"/>
    </source>
</evidence>
<keyword evidence="2" id="KW-1133">Transmembrane helix</keyword>
<feature type="region of interest" description="Disordered" evidence="1">
    <location>
        <begin position="186"/>
        <end position="256"/>
    </location>
</feature>
<evidence type="ECO:0000256" key="1">
    <source>
        <dbReference type="SAM" id="MobiDB-lite"/>
    </source>
</evidence>
<keyword evidence="2" id="KW-0812">Transmembrane</keyword>
<proteinExistence type="predicted"/>
<sequence>MELRWSLGGTRGVGGMWLLFVLLPLFATITAAISGESKMMPLLELEEGDEPIYLAVKRAPAIPFQGGMYGKRAALPFQGGMYGKRATMPFGGGMYGKRAAPMVPFSGGMYGKRGDRMLRSMPFSGGIILASSGPSVAGKSPAGSTSSASSMMSASPTPSLPATPSRKLPKYTSIDLESELPQIFSTNLNPNLHDPDMTNFYGHPNLGRYPRSKGSSSRHSPPPLYQHSPAGVTPPGSPRFSFSVSRGPSRPRTIVL</sequence>
<keyword evidence="2" id="KW-0472">Membrane</keyword>
<protein>
    <submittedName>
        <fullName evidence="4">Uncharacterized protein</fullName>
    </submittedName>
</protein>
<keyword evidence="3" id="KW-1185">Reference proteome</keyword>